<dbReference type="PANTHER" id="PTHR43130:SF3">
    <property type="entry name" value="HTH-TYPE TRANSCRIPTIONAL REGULATOR RV1931C"/>
    <property type="match status" value="1"/>
</dbReference>
<dbReference type="SMART" id="SM00342">
    <property type="entry name" value="HTH_ARAC"/>
    <property type="match status" value="1"/>
</dbReference>
<name>A0ABY2F893_9ACTN</name>
<comment type="caution">
    <text evidence="4">The sequence shown here is derived from an EMBL/GenBank/DDBJ whole genome shotgun (WGS) entry which is preliminary data.</text>
</comment>
<dbReference type="CDD" id="cd03137">
    <property type="entry name" value="GATase1_AraC_1"/>
    <property type="match status" value="1"/>
</dbReference>
<gene>
    <name evidence="4" type="ORF">EV137_7181</name>
</gene>
<dbReference type="InterPro" id="IPR009057">
    <property type="entry name" value="Homeodomain-like_sf"/>
</dbReference>
<evidence type="ECO:0000256" key="1">
    <source>
        <dbReference type="ARBA" id="ARBA00023015"/>
    </source>
</evidence>
<dbReference type="SUPFAM" id="SSF46689">
    <property type="entry name" value="Homeodomain-like"/>
    <property type="match status" value="2"/>
</dbReference>
<dbReference type="InterPro" id="IPR029062">
    <property type="entry name" value="Class_I_gatase-like"/>
</dbReference>
<dbReference type="PANTHER" id="PTHR43130">
    <property type="entry name" value="ARAC-FAMILY TRANSCRIPTIONAL REGULATOR"/>
    <property type="match status" value="1"/>
</dbReference>
<evidence type="ECO:0000256" key="2">
    <source>
        <dbReference type="ARBA" id="ARBA00023163"/>
    </source>
</evidence>
<dbReference type="InterPro" id="IPR002818">
    <property type="entry name" value="DJ-1/PfpI"/>
</dbReference>
<keyword evidence="5" id="KW-1185">Reference proteome</keyword>
<dbReference type="Pfam" id="PF12833">
    <property type="entry name" value="HTH_18"/>
    <property type="match status" value="1"/>
</dbReference>
<sequence length="325" mass="34992">MLVLVVDGVHSLNVFGPLEVFHGASIEVPGAYDVLLVGPSDGGIVRTDTGVPLGVAPLPEPPPRHDTLVIAGAAGMVAGVVDPEVVDWVARASRRARRTVSVCTGAFVLASAGVLDDRPAVTHWEYCAELQRRFEDVRVDADPVFINDGDVWTSAGSTAGIDLSLALVEQDLGPRVAVATARRLVMFLKRPGGQSQFSRALSAQQAARNELRDLQAWITGHLDGHLTVPVLAERAAMSERSFTRAFQREIGQSPAAYIEDLRIERARDLLEDGAHSLDLVAHAVGFASQEVLRRAFQRRLGVSPSAYRDRFGAHGLSDASDRFPP</sequence>
<dbReference type="InterPro" id="IPR018060">
    <property type="entry name" value="HTH_AraC"/>
</dbReference>
<organism evidence="4 5">
    <name type="scientific">Kribbella pratensis</name>
    <dbReference type="NCBI Taxonomy" id="2512112"/>
    <lineage>
        <taxon>Bacteria</taxon>
        <taxon>Bacillati</taxon>
        <taxon>Actinomycetota</taxon>
        <taxon>Actinomycetes</taxon>
        <taxon>Propionibacteriales</taxon>
        <taxon>Kribbellaceae</taxon>
        <taxon>Kribbella</taxon>
    </lineage>
</organism>
<keyword evidence="1" id="KW-0805">Transcription regulation</keyword>
<dbReference type="Gene3D" id="1.10.10.60">
    <property type="entry name" value="Homeodomain-like"/>
    <property type="match status" value="1"/>
</dbReference>
<evidence type="ECO:0000313" key="4">
    <source>
        <dbReference type="EMBL" id="TDW84372.1"/>
    </source>
</evidence>
<accession>A0ABY2F893</accession>
<evidence type="ECO:0000313" key="5">
    <source>
        <dbReference type="Proteomes" id="UP000295060"/>
    </source>
</evidence>
<dbReference type="PROSITE" id="PS01124">
    <property type="entry name" value="HTH_ARAC_FAMILY_2"/>
    <property type="match status" value="1"/>
</dbReference>
<dbReference type="EMBL" id="SODU01000004">
    <property type="protein sequence ID" value="TDW84372.1"/>
    <property type="molecule type" value="Genomic_DNA"/>
</dbReference>
<dbReference type="InterPro" id="IPR052158">
    <property type="entry name" value="INH-QAR"/>
</dbReference>
<protein>
    <submittedName>
        <fullName evidence="4">AraC family transcriptional regulator with amidase-like domain</fullName>
    </submittedName>
</protein>
<evidence type="ECO:0000259" key="3">
    <source>
        <dbReference type="PROSITE" id="PS01124"/>
    </source>
</evidence>
<dbReference type="Pfam" id="PF01965">
    <property type="entry name" value="DJ-1_PfpI"/>
    <property type="match status" value="1"/>
</dbReference>
<proteinExistence type="predicted"/>
<dbReference type="Gene3D" id="3.40.50.880">
    <property type="match status" value="1"/>
</dbReference>
<reference evidence="4 5" key="1">
    <citation type="submission" date="2019-03" db="EMBL/GenBank/DDBJ databases">
        <title>Genomic Encyclopedia of Type Strains, Phase III (KMG-III): the genomes of soil and plant-associated and newly described type strains.</title>
        <authorList>
            <person name="Whitman W."/>
        </authorList>
    </citation>
    <scope>NUCLEOTIDE SEQUENCE [LARGE SCALE GENOMIC DNA]</scope>
    <source>
        <strain evidence="4 5">VKMAc-2574</strain>
    </source>
</reference>
<dbReference type="Proteomes" id="UP000295060">
    <property type="component" value="Unassembled WGS sequence"/>
</dbReference>
<keyword evidence="2" id="KW-0804">Transcription</keyword>
<dbReference type="SUPFAM" id="SSF52317">
    <property type="entry name" value="Class I glutamine amidotransferase-like"/>
    <property type="match status" value="1"/>
</dbReference>
<feature type="domain" description="HTH araC/xylS-type" evidence="3">
    <location>
        <begin position="212"/>
        <end position="310"/>
    </location>
</feature>